<sequence>MTTTRQLADPSMQAEDTRTNLNLAQLQCSSCFSSGSLELHIQIQCPCLLTLVQCQEAASWLLVGQSDISINRSTGNCNLTQWKALPAKGRRRRLVAGRVDVLRTYGRHP</sequence>
<dbReference type="InParanoid" id="A0A0N7KQN9"/>
<organism evidence="1 2">
    <name type="scientific">Oryza sativa subsp. japonica</name>
    <name type="common">Rice</name>
    <dbReference type="NCBI Taxonomy" id="39947"/>
    <lineage>
        <taxon>Eukaryota</taxon>
        <taxon>Viridiplantae</taxon>
        <taxon>Streptophyta</taxon>
        <taxon>Embryophyta</taxon>
        <taxon>Tracheophyta</taxon>
        <taxon>Spermatophyta</taxon>
        <taxon>Magnoliopsida</taxon>
        <taxon>Liliopsida</taxon>
        <taxon>Poales</taxon>
        <taxon>Poaceae</taxon>
        <taxon>BOP clade</taxon>
        <taxon>Oryzoideae</taxon>
        <taxon>Oryzeae</taxon>
        <taxon>Oryzinae</taxon>
        <taxon>Oryza</taxon>
        <taxon>Oryza sativa</taxon>
    </lineage>
</organism>
<dbReference type="EMBL" id="AP014965">
    <property type="protein sequence ID" value="BAT07746.1"/>
    <property type="molecule type" value="Genomic_DNA"/>
</dbReference>
<dbReference type="PaxDb" id="39947-A0A0N7KQN9"/>
<evidence type="ECO:0000313" key="2">
    <source>
        <dbReference type="Proteomes" id="UP000059680"/>
    </source>
</evidence>
<proteinExistence type="predicted"/>
<keyword evidence="2" id="KW-1185">Reference proteome</keyword>
<dbReference type="Proteomes" id="UP000059680">
    <property type="component" value="Chromosome 9"/>
</dbReference>
<dbReference type="AlphaFoldDB" id="A0A0N7KQN9"/>
<accession>A0A0N7KQN9</accession>
<gene>
    <name evidence="1" type="ordered locus">Os09g0368001</name>
    <name evidence="1" type="ORF">OSNPB_090368001</name>
</gene>
<reference evidence="1 2" key="3">
    <citation type="journal article" date="2013" name="Rice">
        <title>Improvement of the Oryza sativa Nipponbare reference genome using next generation sequence and optical map data.</title>
        <authorList>
            <person name="Kawahara Y."/>
            <person name="de la Bastide M."/>
            <person name="Hamilton J.P."/>
            <person name="Kanamori H."/>
            <person name="McCombie W.R."/>
            <person name="Ouyang S."/>
            <person name="Schwartz D.C."/>
            <person name="Tanaka T."/>
            <person name="Wu J."/>
            <person name="Zhou S."/>
            <person name="Childs K.L."/>
            <person name="Davidson R.M."/>
            <person name="Lin H."/>
            <person name="Quesada-Ocampo L."/>
            <person name="Vaillancourt B."/>
            <person name="Sakai H."/>
            <person name="Lee S.S."/>
            <person name="Kim J."/>
            <person name="Numa H."/>
            <person name="Itoh T."/>
            <person name="Buell C.R."/>
            <person name="Matsumoto T."/>
        </authorList>
    </citation>
    <scope>NUCLEOTIDE SEQUENCE [LARGE SCALE GENOMIC DNA]</scope>
    <source>
        <strain evidence="2">cv. Nipponbare</strain>
    </source>
</reference>
<reference evidence="1 2" key="2">
    <citation type="journal article" date="2013" name="Plant Cell Physiol.">
        <title>Rice Annotation Project Database (RAP-DB): an integrative and interactive database for rice genomics.</title>
        <authorList>
            <person name="Sakai H."/>
            <person name="Lee S.S."/>
            <person name="Tanaka T."/>
            <person name="Numa H."/>
            <person name="Kim J."/>
            <person name="Kawahara Y."/>
            <person name="Wakimoto H."/>
            <person name="Yang C.C."/>
            <person name="Iwamoto M."/>
            <person name="Abe T."/>
            <person name="Yamada Y."/>
            <person name="Muto A."/>
            <person name="Inokuchi H."/>
            <person name="Ikemura T."/>
            <person name="Matsumoto T."/>
            <person name="Sasaki T."/>
            <person name="Itoh T."/>
        </authorList>
    </citation>
    <scope>NUCLEOTIDE SEQUENCE [LARGE SCALE GENOMIC DNA]</scope>
    <source>
        <strain evidence="2">cv. Nipponbare</strain>
    </source>
</reference>
<name>A0A0N7KQN9_ORYSJ</name>
<reference evidence="2" key="1">
    <citation type="journal article" date="2005" name="Nature">
        <title>The map-based sequence of the rice genome.</title>
        <authorList>
            <consortium name="International rice genome sequencing project (IRGSP)"/>
            <person name="Matsumoto T."/>
            <person name="Wu J."/>
            <person name="Kanamori H."/>
            <person name="Katayose Y."/>
            <person name="Fujisawa M."/>
            <person name="Namiki N."/>
            <person name="Mizuno H."/>
            <person name="Yamamoto K."/>
            <person name="Antonio B.A."/>
            <person name="Baba T."/>
            <person name="Sakata K."/>
            <person name="Nagamura Y."/>
            <person name="Aoki H."/>
            <person name="Arikawa K."/>
            <person name="Arita K."/>
            <person name="Bito T."/>
            <person name="Chiden Y."/>
            <person name="Fujitsuka N."/>
            <person name="Fukunaka R."/>
            <person name="Hamada M."/>
            <person name="Harada C."/>
            <person name="Hayashi A."/>
            <person name="Hijishita S."/>
            <person name="Honda M."/>
            <person name="Hosokawa S."/>
            <person name="Ichikawa Y."/>
            <person name="Idonuma A."/>
            <person name="Iijima M."/>
            <person name="Ikeda M."/>
            <person name="Ikeno M."/>
            <person name="Ito K."/>
            <person name="Ito S."/>
            <person name="Ito T."/>
            <person name="Ito Y."/>
            <person name="Ito Y."/>
            <person name="Iwabuchi A."/>
            <person name="Kamiya K."/>
            <person name="Karasawa W."/>
            <person name="Kurita K."/>
            <person name="Katagiri S."/>
            <person name="Kikuta A."/>
            <person name="Kobayashi H."/>
            <person name="Kobayashi N."/>
            <person name="Machita K."/>
            <person name="Maehara T."/>
            <person name="Masukawa M."/>
            <person name="Mizubayashi T."/>
            <person name="Mukai Y."/>
            <person name="Nagasaki H."/>
            <person name="Nagata Y."/>
            <person name="Naito S."/>
            <person name="Nakashima M."/>
            <person name="Nakama Y."/>
            <person name="Nakamichi Y."/>
            <person name="Nakamura M."/>
            <person name="Meguro A."/>
            <person name="Negishi M."/>
            <person name="Ohta I."/>
            <person name="Ohta T."/>
            <person name="Okamoto M."/>
            <person name="Ono N."/>
            <person name="Saji S."/>
            <person name="Sakaguchi M."/>
            <person name="Sakai K."/>
            <person name="Shibata M."/>
            <person name="Shimokawa T."/>
            <person name="Song J."/>
            <person name="Takazaki Y."/>
            <person name="Terasawa K."/>
            <person name="Tsugane M."/>
            <person name="Tsuji K."/>
            <person name="Ueda S."/>
            <person name="Waki K."/>
            <person name="Yamagata H."/>
            <person name="Yamamoto M."/>
            <person name="Yamamoto S."/>
            <person name="Yamane H."/>
            <person name="Yoshiki S."/>
            <person name="Yoshihara R."/>
            <person name="Yukawa K."/>
            <person name="Zhong H."/>
            <person name="Yano M."/>
            <person name="Yuan Q."/>
            <person name="Ouyang S."/>
            <person name="Liu J."/>
            <person name="Jones K.M."/>
            <person name="Gansberger K."/>
            <person name="Moffat K."/>
            <person name="Hill J."/>
            <person name="Bera J."/>
            <person name="Fadrosh D."/>
            <person name="Jin S."/>
            <person name="Johri S."/>
            <person name="Kim M."/>
            <person name="Overton L."/>
            <person name="Reardon M."/>
            <person name="Tsitrin T."/>
            <person name="Vuong H."/>
            <person name="Weaver B."/>
            <person name="Ciecko A."/>
            <person name="Tallon L."/>
            <person name="Jackson J."/>
            <person name="Pai G."/>
            <person name="Aken S.V."/>
            <person name="Utterback T."/>
            <person name="Reidmuller S."/>
            <person name="Feldblyum T."/>
            <person name="Hsiao J."/>
            <person name="Zismann V."/>
            <person name="Iobst S."/>
            <person name="de Vazeille A.R."/>
            <person name="Buell C.R."/>
            <person name="Ying K."/>
            <person name="Li Y."/>
            <person name="Lu T."/>
            <person name="Huang Y."/>
            <person name="Zhao Q."/>
            <person name="Feng Q."/>
            <person name="Zhang L."/>
            <person name="Zhu J."/>
            <person name="Weng Q."/>
            <person name="Mu J."/>
            <person name="Lu Y."/>
            <person name="Fan D."/>
            <person name="Liu Y."/>
            <person name="Guan J."/>
            <person name="Zhang Y."/>
            <person name="Yu S."/>
            <person name="Liu X."/>
            <person name="Zhang Y."/>
            <person name="Hong G."/>
            <person name="Han B."/>
            <person name="Choisne N."/>
            <person name="Demange N."/>
            <person name="Orjeda G."/>
            <person name="Samain S."/>
            <person name="Cattolico L."/>
            <person name="Pelletier E."/>
            <person name="Couloux A."/>
            <person name="Segurens B."/>
            <person name="Wincker P."/>
            <person name="D'Hont A."/>
            <person name="Scarpelli C."/>
            <person name="Weissenbach J."/>
            <person name="Salanoubat M."/>
            <person name="Quetier F."/>
            <person name="Yu Y."/>
            <person name="Kim H.R."/>
            <person name="Rambo T."/>
            <person name="Currie J."/>
            <person name="Collura K."/>
            <person name="Luo M."/>
            <person name="Yang T."/>
            <person name="Ammiraju J.S.S."/>
            <person name="Engler F."/>
            <person name="Soderlund C."/>
            <person name="Wing R.A."/>
            <person name="Palmer L.E."/>
            <person name="de la Bastide M."/>
            <person name="Spiegel L."/>
            <person name="Nascimento L."/>
            <person name="Zutavern T."/>
            <person name="O'Shaughnessy A."/>
            <person name="Dike S."/>
            <person name="Dedhia N."/>
            <person name="Preston R."/>
            <person name="Balija V."/>
            <person name="McCombie W.R."/>
            <person name="Chow T."/>
            <person name="Chen H."/>
            <person name="Chung M."/>
            <person name="Chen C."/>
            <person name="Shaw J."/>
            <person name="Wu H."/>
            <person name="Hsiao K."/>
            <person name="Chao Y."/>
            <person name="Chu M."/>
            <person name="Cheng C."/>
            <person name="Hour A."/>
            <person name="Lee P."/>
            <person name="Lin S."/>
            <person name="Lin Y."/>
            <person name="Liou J."/>
            <person name="Liu S."/>
            <person name="Hsing Y."/>
            <person name="Raghuvanshi S."/>
            <person name="Mohanty A."/>
            <person name="Bharti A.K."/>
            <person name="Gaur A."/>
            <person name="Gupta V."/>
            <person name="Kumar D."/>
            <person name="Ravi V."/>
            <person name="Vij S."/>
            <person name="Kapur A."/>
            <person name="Khurana P."/>
            <person name="Khurana P."/>
            <person name="Khurana J.P."/>
            <person name="Tyagi A.K."/>
            <person name="Gaikwad K."/>
            <person name="Singh A."/>
            <person name="Dalal V."/>
            <person name="Srivastava S."/>
            <person name="Dixit A."/>
            <person name="Pal A.K."/>
            <person name="Ghazi I.A."/>
            <person name="Yadav M."/>
            <person name="Pandit A."/>
            <person name="Bhargava A."/>
            <person name="Sureshbabu K."/>
            <person name="Batra K."/>
            <person name="Sharma T.R."/>
            <person name="Mohapatra T."/>
            <person name="Singh N.K."/>
            <person name="Messing J."/>
            <person name="Nelson A.B."/>
            <person name="Fuks G."/>
            <person name="Kavchok S."/>
            <person name="Keizer G."/>
            <person name="Linton E."/>
            <person name="Llaca V."/>
            <person name="Song R."/>
            <person name="Tanyolac B."/>
            <person name="Young S."/>
            <person name="Ho-Il K."/>
            <person name="Hahn J.H."/>
            <person name="Sangsakoo G."/>
            <person name="Vanavichit A."/>
            <person name="de Mattos Luiz.A.T."/>
            <person name="Zimmer P.D."/>
            <person name="Malone G."/>
            <person name="Dellagostin O."/>
            <person name="de Oliveira A.C."/>
            <person name="Bevan M."/>
            <person name="Bancroft I."/>
            <person name="Minx P."/>
            <person name="Cordum H."/>
            <person name="Wilson R."/>
            <person name="Cheng Z."/>
            <person name="Jin W."/>
            <person name="Jiang J."/>
            <person name="Leong S.A."/>
            <person name="Iwama H."/>
            <person name="Gojobori T."/>
            <person name="Itoh T."/>
            <person name="Niimura Y."/>
            <person name="Fujii Y."/>
            <person name="Habara T."/>
            <person name="Sakai H."/>
            <person name="Sato Y."/>
            <person name="Wilson G."/>
            <person name="Kumar K."/>
            <person name="McCouch S."/>
            <person name="Juretic N."/>
            <person name="Hoen D."/>
            <person name="Wright S."/>
            <person name="Bruskiewich R."/>
            <person name="Bureau T."/>
            <person name="Miyao A."/>
            <person name="Hirochika H."/>
            <person name="Nishikawa T."/>
            <person name="Kadowaki K."/>
            <person name="Sugiura M."/>
            <person name="Burr B."/>
            <person name="Sasaki T."/>
        </authorList>
    </citation>
    <scope>NUCLEOTIDE SEQUENCE [LARGE SCALE GENOMIC DNA]</scope>
    <source>
        <strain evidence="2">cv. Nipponbare</strain>
    </source>
</reference>
<evidence type="ECO:0000313" key="1">
    <source>
        <dbReference type="EMBL" id="BAT07746.1"/>
    </source>
</evidence>
<protein>
    <submittedName>
        <fullName evidence="1">Os09g0368001 protein</fullName>
    </submittedName>
</protein>